<dbReference type="PROSITE" id="PS50297">
    <property type="entry name" value="ANK_REP_REGION"/>
    <property type="match status" value="1"/>
</dbReference>
<reference evidence="4 5" key="1">
    <citation type="journal article" date="2017" name="Nat. Ecol. Evol.">
        <title>Scallop genome provides insights into evolution of bilaterian karyotype and development.</title>
        <authorList>
            <person name="Wang S."/>
            <person name="Zhang J."/>
            <person name="Jiao W."/>
            <person name="Li J."/>
            <person name="Xun X."/>
            <person name="Sun Y."/>
            <person name="Guo X."/>
            <person name="Huan P."/>
            <person name="Dong B."/>
            <person name="Zhang L."/>
            <person name="Hu X."/>
            <person name="Sun X."/>
            <person name="Wang J."/>
            <person name="Zhao C."/>
            <person name="Wang Y."/>
            <person name="Wang D."/>
            <person name="Huang X."/>
            <person name="Wang R."/>
            <person name="Lv J."/>
            <person name="Li Y."/>
            <person name="Zhang Z."/>
            <person name="Liu B."/>
            <person name="Lu W."/>
            <person name="Hui Y."/>
            <person name="Liang J."/>
            <person name="Zhou Z."/>
            <person name="Hou R."/>
            <person name="Li X."/>
            <person name="Liu Y."/>
            <person name="Li H."/>
            <person name="Ning X."/>
            <person name="Lin Y."/>
            <person name="Zhao L."/>
            <person name="Xing Q."/>
            <person name="Dou J."/>
            <person name="Li Y."/>
            <person name="Mao J."/>
            <person name="Guo H."/>
            <person name="Dou H."/>
            <person name="Li T."/>
            <person name="Mu C."/>
            <person name="Jiang W."/>
            <person name="Fu Q."/>
            <person name="Fu X."/>
            <person name="Miao Y."/>
            <person name="Liu J."/>
            <person name="Yu Q."/>
            <person name="Li R."/>
            <person name="Liao H."/>
            <person name="Li X."/>
            <person name="Kong Y."/>
            <person name="Jiang Z."/>
            <person name="Chourrout D."/>
            <person name="Li R."/>
            <person name="Bao Z."/>
        </authorList>
    </citation>
    <scope>NUCLEOTIDE SEQUENCE [LARGE SCALE GENOMIC DNA]</scope>
    <source>
        <strain evidence="4 5">PY_sf001</strain>
    </source>
</reference>
<keyword evidence="2 3" id="KW-0040">ANK repeat</keyword>
<sequence length="697" mass="78432">MSSGNDSDVRYITLGEFLQETRFDARPSSLPGNNQTSDIFPEQLDTDEDLLDVPKQADIIRNMILKEEHRDLEERLMRIRHKERKETVDYRIDGSSAFFICCASNNVDLCSFLLDRCGADVDQKGTDSPFGWQPNLPLCSPLCCAARHVDSLPLVRLLIEHGANKKGVDETGTTAIQIACQTGCMETVLYLFEHGYSVHDVSPTGKTCLILAVQNTEICKFLISKGVEVDHVDSNSSSALHYAVRDGQLDTVKLFIVSGADVNMTDKQGLDVILRAASAVQVGVVEHLMHDPSIPARSKVLAYKLLGSSLADTGKELEAVYWWDKTRPRECDFASDDYVQQLIADGRKLSVGIARSSQPTEELELLERIQAYSVRVKIEIFGLCHPQTYKSLCRLLNINFLMMSLKHSLKLLRYAAEVFVQKDQLCNKAAPYIASRLMKVFNRIWQCKKEVKPEDRSSIIAEVIDILGNLIDHVSEQYIQSRSDSVEFEQMEDDNISSFVGLSSVYSHKHAEVFEWMCLALDLVCIVRSLEPNIREEAKLISHLSKLVEADPRGPSEETLLHIAVTLNPNYRPYLSTDMVFRCNRYEVARSLIHAGIDVNAIDVNRNIPLCSLLQVNANWIEDEKTLINLLLEYGSDIDIRNKDGLTTLALLQRAGITICQLNYQKLQCLAAATIRSHNIKFAGYVPKKIETFITSH</sequence>
<dbReference type="Gene3D" id="1.25.40.20">
    <property type="entry name" value="Ankyrin repeat-containing domain"/>
    <property type="match status" value="2"/>
</dbReference>
<dbReference type="PANTHER" id="PTHR24134:SF9">
    <property type="entry name" value="ANKYRIN REPEAT AND SOCS BOX PROTEIN 8"/>
    <property type="match status" value="1"/>
</dbReference>
<gene>
    <name evidence="4" type="ORF">KP79_PYT16167</name>
</gene>
<dbReference type="SMART" id="SM00248">
    <property type="entry name" value="ANK"/>
    <property type="match status" value="7"/>
</dbReference>
<keyword evidence="1" id="KW-0677">Repeat</keyword>
<protein>
    <submittedName>
        <fullName evidence="4">Protein fem-1-like C</fullName>
    </submittedName>
</protein>
<proteinExistence type="predicted"/>
<dbReference type="Pfam" id="PF12796">
    <property type="entry name" value="Ank_2"/>
    <property type="match status" value="2"/>
</dbReference>
<evidence type="ECO:0000313" key="4">
    <source>
        <dbReference type="EMBL" id="OWF36378.1"/>
    </source>
</evidence>
<organism evidence="4 5">
    <name type="scientific">Mizuhopecten yessoensis</name>
    <name type="common">Japanese scallop</name>
    <name type="synonym">Patinopecten yessoensis</name>
    <dbReference type="NCBI Taxonomy" id="6573"/>
    <lineage>
        <taxon>Eukaryota</taxon>
        <taxon>Metazoa</taxon>
        <taxon>Spiralia</taxon>
        <taxon>Lophotrochozoa</taxon>
        <taxon>Mollusca</taxon>
        <taxon>Bivalvia</taxon>
        <taxon>Autobranchia</taxon>
        <taxon>Pteriomorphia</taxon>
        <taxon>Pectinida</taxon>
        <taxon>Pectinoidea</taxon>
        <taxon>Pectinidae</taxon>
        <taxon>Mizuhopecten</taxon>
    </lineage>
</organism>
<evidence type="ECO:0000256" key="1">
    <source>
        <dbReference type="ARBA" id="ARBA00022737"/>
    </source>
</evidence>
<feature type="repeat" description="ANK" evidence="3">
    <location>
        <begin position="235"/>
        <end position="267"/>
    </location>
</feature>
<keyword evidence="5" id="KW-1185">Reference proteome</keyword>
<dbReference type="STRING" id="6573.A0A210PIQ4"/>
<dbReference type="OrthoDB" id="6072608at2759"/>
<dbReference type="InterPro" id="IPR002110">
    <property type="entry name" value="Ankyrin_rpt"/>
</dbReference>
<dbReference type="PROSITE" id="PS50088">
    <property type="entry name" value="ANK_REPEAT"/>
    <property type="match status" value="1"/>
</dbReference>
<evidence type="ECO:0000313" key="5">
    <source>
        <dbReference type="Proteomes" id="UP000242188"/>
    </source>
</evidence>
<evidence type="ECO:0000256" key="2">
    <source>
        <dbReference type="ARBA" id="ARBA00023043"/>
    </source>
</evidence>
<dbReference type="EMBL" id="NEDP02076630">
    <property type="protein sequence ID" value="OWF36378.1"/>
    <property type="molecule type" value="Genomic_DNA"/>
</dbReference>
<dbReference type="Proteomes" id="UP000242188">
    <property type="component" value="Unassembled WGS sequence"/>
</dbReference>
<evidence type="ECO:0000256" key="3">
    <source>
        <dbReference type="PROSITE-ProRule" id="PRU00023"/>
    </source>
</evidence>
<dbReference type="AlphaFoldDB" id="A0A210PIQ4"/>
<dbReference type="SUPFAM" id="SSF48403">
    <property type="entry name" value="Ankyrin repeat"/>
    <property type="match status" value="2"/>
</dbReference>
<accession>A0A210PIQ4</accession>
<name>A0A210PIQ4_MIZYE</name>
<dbReference type="PANTHER" id="PTHR24134">
    <property type="entry name" value="ANKYRIN REPEAT-CONTAINING PROTEIN DDB_G0279043"/>
    <property type="match status" value="1"/>
</dbReference>
<comment type="caution">
    <text evidence="4">The sequence shown here is derived from an EMBL/GenBank/DDBJ whole genome shotgun (WGS) entry which is preliminary data.</text>
</comment>
<dbReference type="InterPro" id="IPR036770">
    <property type="entry name" value="Ankyrin_rpt-contain_sf"/>
</dbReference>
<dbReference type="Pfam" id="PF13606">
    <property type="entry name" value="Ank_3"/>
    <property type="match status" value="1"/>
</dbReference>